<evidence type="ECO:0000259" key="4">
    <source>
        <dbReference type="SMART" id="SM00479"/>
    </source>
</evidence>
<feature type="domain" description="Exonuclease" evidence="4">
    <location>
        <begin position="6"/>
        <end position="170"/>
    </location>
</feature>
<dbReference type="KEGG" id="ppsc:EHS13_20045"/>
<dbReference type="SUPFAM" id="SSF53098">
    <property type="entry name" value="Ribonuclease H-like"/>
    <property type="match status" value="1"/>
</dbReference>
<gene>
    <name evidence="5" type="ORF">EHS13_20045</name>
</gene>
<reference evidence="6" key="1">
    <citation type="submission" date="2018-11" db="EMBL/GenBank/DDBJ databases">
        <title>Complete genome sequence of Paenibacillus sp. ML311-T8.</title>
        <authorList>
            <person name="Nam Y.-D."/>
            <person name="Kang J."/>
            <person name="Chung W.-H."/>
            <person name="Park Y.S."/>
        </authorList>
    </citation>
    <scope>NUCLEOTIDE SEQUENCE [LARGE SCALE GENOMIC DNA]</scope>
    <source>
        <strain evidence="6">ML311-T8</strain>
    </source>
</reference>
<keyword evidence="2" id="KW-0378">Hydrolase</keyword>
<sequence length="202" mass="23439">MLNEMDLTIWDFETSGLDPLKEQVIEMAALKIHKGIITGSFNCFVKHDKQLSQKITELTGIVDDDLKDGFDEDIAFKMLKQFMGNNIIGAHNATFDLAFLHHSRMRLFNQSFSNSFIDTLTIARDRVPFPHKLTDLTTRHNIEMDTAHRALADVYGCYKLLQHYDKEESVEPWINRLGYVKKWGPATWYPEHAKPFEQGYKN</sequence>
<protein>
    <submittedName>
        <fullName evidence="5">3'-5' exonuclease</fullName>
    </submittedName>
</protein>
<dbReference type="Proteomes" id="UP000426246">
    <property type="component" value="Chromosome"/>
</dbReference>
<dbReference type="RefSeq" id="WP_155702110.1">
    <property type="nucleotide sequence ID" value="NZ_CP034235.1"/>
</dbReference>
<dbReference type="PANTHER" id="PTHR30231:SF41">
    <property type="entry name" value="DNA POLYMERASE III SUBUNIT EPSILON"/>
    <property type="match status" value="1"/>
</dbReference>
<accession>A0A6B8RMU5</accession>
<dbReference type="FunFam" id="3.30.420.10:FF:000045">
    <property type="entry name" value="3'-5' exonuclease DinG"/>
    <property type="match status" value="1"/>
</dbReference>
<dbReference type="OrthoDB" id="9804290at2"/>
<keyword evidence="6" id="KW-1185">Reference proteome</keyword>
<evidence type="ECO:0000313" key="6">
    <source>
        <dbReference type="Proteomes" id="UP000426246"/>
    </source>
</evidence>
<name>A0A6B8RMU5_9BACL</name>
<dbReference type="InterPro" id="IPR036397">
    <property type="entry name" value="RNaseH_sf"/>
</dbReference>
<evidence type="ECO:0000256" key="2">
    <source>
        <dbReference type="ARBA" id="ARBA00022801"/>
    </source>
</evidence>
<dbReference type="SMART" id="SM00479">
    <property type="entry name" value="EXOIII"/>
    <property type="match status" value="1"/>
</dbReference>
<dbReference type="PANTHER" id="PTHR30231">
    <property type="entry name" value="DNA POLYMERASE III SUBUNIT EPSILON"/>
    <property type="match status" value="1"/>
</dbReference>
<proteinExistence type="predicted"/>
<dbReference type="AlphaFoldDB" id="A0A6B8RMU5"/>
<dbReference type="Pfam" id="PF00929">
    <property type="entry name" value="RNase_T"/>
    <property type="match status" value="1"/>
</dbReference>
<dbReference type="GO" id="GO:0005829">
    <property type="term" value="C:cytosol"/>
    <property type="evidence" value="ECO:0007669"/>
    <property type="project" value="TreeGrafter"/>
</dbReference>
<dbReference type="GO" id="GO:0003676">
    <property type="term" value="F:nucleic acid binding"/>
    <property type="evidence" value="ECO:0007669"/>
    <property type="project" value="InterPro"/>
</dbReference>
<dbReference type="Gene3D" id="3.30.420.10">
    <property type="entry name" value="Ribonuclease H-like superfamily/Ribonuclease H"/>
    <property type="match status" value="1"/>
</dbReference>
<evidence type="ECO:0000313" key="5">
    <source>
        <dbReference type="EMBL" id="QGQ97012.1"/>
    </source>
</evidence>
<organism evidence="5 6">
    <name type="scientific">Paenibacillus psychroresistens</name>
    <dbReference type="NCBI Taxonomy" id="1778678"/>
    <lineage>
        <taxon>Bacteria</taxon>
        <taxon>Bacillati</taxon>
        <taxon>Bacillota</taxon>
        <taxon>Bacilli</taxon>
        <taxon>Bacillales</taxon>
        <taxon>Paenibacillaceae</taxon>
        <taxon>Paenibacillus</taxon>
    </lineage>
</organism>
<keyword evidence="1" id="KW-0540">Nuclease</keyword>
<dbReference type="GO" id="GO:0008408">
    <property type="term" value="F:3'-5' exonuclease activity"/>
    <property type="evidence" value="ECO:0007669"/>
    <property type="project" value="TreeGrafter"/>
</dbReference>
<dbReference type="CDD" id="cd06127">
    <property type="entry name" value="DEDDh"/>
    <property type="match status" value="1"/>
</dbReference>
<dbReference type="EMBL" id="CP034235">
    <property type="protein sequence ID" value="QGQ97012.1"/>
    <property type="molecule type" value="Genomic_DNA"/>
</dbReference>
<evidence type="ECO:0000256" key="1">
    <source>
        <dbReference type="ARBA" id="ARBA00022722"/>
    </source>
</evidence>
<dbReference type="InterPro" id="IPR012337">
    <property type="entry name" value="RNaseH-like_sf"/>
</dbReference>
<dbReference type="InterPro" id="IPR013520">
    <property type="entry name" value="Ribonucl_H"/>
</dbReference>
<dbReference type="GO" id="GO:0045004">
    <property type="term" value="P:DNA replication proofreading"/>
    <property type="evidence" value="ECO:0007669"/>
    <property type="project" value="TreeGrafter"/>
</dbReference>
<evidence type="ECO:0000256" key="3">
    <source>
        <dbReference type="ARBA" id="ARBA00022839"/>
    </source>
</evidence>
<keyword evidence="3 5" id="KW-0269">Exonuclease</keyword>